<protein>
    <submittedName>
        <fullName evidence="9">MFS transporter</fullName>
    </submittedName>
</protein>
<dbReference type="AlphaFoldDB" id="A0A7Y0Q5G7"/>
<keyword evidence="4 7" id="KW-0812">Transmembrane</keyword>
<feature type="transmembrane region" description="Helical" evidence="7">
    <location>
        <begin position="47"/>
        <end position="70"/>
    </location>
</feature>
<keyword evidence="5 7" id="KW-1133">Transmembrane helix</keyword>
<dbReference type="InterPro" id="IPR036259">
    <property type="entry name" value="MFS_trans_sf"/>
</dbReference>
<feature type="transmembrane region" description="Helical" evidence="7">
    <location>
        <begin position="352"/>
        <end position="372"/>
    </location>
</feature>
<dbReference type="PANTHER" id="PTHR23513:SF6">
    <property type="entry name" value="MAJOR FACILITATOR SUPERFAMILY ASSOCIATED DOMAIN-CONTAINING PROTEIN"/>
    <property type="match status" value="1"/>
</dbReference>
<dbReference type="PROSITE" id="PS50850">
    <property type="entry name" value="MFS"/>
    <property type="match status" value="1"/>
</dbReference>
<keyword evidence="6 7" id="KW-0472">Membrane</keyword>
<feature type="transmembrane region" description="Helical" evidence="7">
    <location>
        <begin position="312"/>
        <end position="331"/>
    </location>
</feature>
<dbReference type="Gene3D" id="1.20.1250.20">
    <property type="entry name" value="MFS general substrate transporter like domains"/>
    <property type="match status" value="1"/>
</dbReference>
<dbReference type="InterPro" id="IPR010290">
    <property type="entry name" value="TM_effector"/>
</dbReference>
<dbReference type="InterPro" id="IPR020846">
    <property type="entry name" value="MFS_dom"/>
</dbReference>
<feature type="domain" description="Major facilitator superfamily (MFS) profile" evidence="8">
    <location>
        <begin position="1"/>
        <end position="403"/>
    </location>
</feature>
<evidence type="ECO:0000256" key="1">
    <source>
        <dbReference type="ARBA" id="ARBA00004651"/>
    </source>
</evidence>
<gene>
    <name evidence="9" type="ORF">HIJ39_22450</name>
</gene>
<evidence type="ECO:0000313" key="10">
    <source>
        <dbReference type="Proteomes" id="UP000533476"/>
    </source>
</evidence>
<proteinExistence type="predicted"/>
<dbReference type="CDD" id="cd06173">
    <property type="entry name" value="MFS_MefA_like"/>
    <property type="match status" value="1"/>
</dbReference>
<keyword evidence="3" id="KW-1003">Cell membrane</keyword>
<sequence>MLIYSASIWRNFDFTIYWIGQTISALGNAVSYFVLPLMVLQLTKSPSQVTIVMGLALLPYAIIGLPVGALIDTLDRKRVMKVCDAARCVVLMSVPVANALHVLTIWQLYFVSLITGTCLVFFSVAEVSSLPSIIDRQLIGQANSLIYAGSNATDILGPLAAGVLYSRIGYANLIGFDSISFLISFLSLTLINKEFQSGEAAKVTWKQVKRDTASGLKYLMTSPLIRTMAIIVSVSNFVASPYYVYVLVFARRSLHASPTVLGALWGISSFGAFLGSLTSGKLGKRFGFRLVIVFAILADTLARLVLPLSPTTFVMIPVLALTNAAQAVLNVSIISERQTSAPSQMLGRVNSAFRTLTIGVQPFGLFVGGVIIANTGGFLALLLVGILFVPISFYAWWGLRRPAMQ</sequence>
<evidence type="ECO:0000313" key="9">
    <source>
        <dbReference type="EMBL" id="NMP25066.1"/>
    </source>
</evidence>
<dbReference type="SUPFAM" id="SSF103473">
    <property type="entry name" value="MFS general substrate transporter"/>
    <property type="match status" value="1"/>
</dbReference>
<feature type="transmembrane region" description="Helical" evidence="7">
    <location>
        <begin position="286"/>
        <end position="306"/>
    </location>
</feature>
<comment type="subcellular location">
    <subcellularLocation>
        <location evidence="1">Cell membrane</location>
        <topology evidence="1">Multi-pass membrane protein</topology>
    </subcellularLocation>
</comment>
<feature type="transmembrane region" description="Helical" evidence="7">
    <location>
        <begin position="224"/>
        <end position="244"/>
    </location>
</feature>
<name>A0A7Y0Q5G7_9FIRM</name>
<dbReference type="GO" id="GO:0022857">
    <property type="term" value="F:transmembrane transporter activity"/>
    <property type="evidence" value="ECO:0007669"/>
    <property type="project" value="InterPro"/>
</dbReference>
<dbReference type="GO" id="GO:0005886">
    <property type="term" value="C:plasma membrane"/>
    <property type="evidence" value="ECO:0007669"/>
    <property type="project" value="UniProtKB-SubCell"/>
</dbReference>
<feature type="transmembrane region" description="Helical" evidence="7">
    <location>
        <begin position="12"/>
        <end position="35"/>
    </location>
</feature>
<evidence type="ECO:0000256" key="2">
    <source>
        <dbReference type="ARBA" id="ARBA00022448"/>
    </source>
</evidence>
<feature type="transmembrane region" description="Helical" evidence="7">
    <location>
        <begin position="106"/>
        <end position="125"/>
    </location>
</feature>
<comment type="caution">
    <text evidence="9">The sequence shown here is derived from an EMBL/GenBank/DDBJ whole genome shotgun (WGS) entry which is preliminary data.</text>
</comment>
<reference evidence="9 10" key="1">
    <citation type="submission" date="2020-04" db="EMBL/GenBank/DDBJ databases">
        <authorList>
            <person name="Zhang R."/>
            <person name="Schippers A."/>
        </authorList>
    </citation>
    <scope>NUCLEOTIDE SEQUENCE [LARGE SCALE GENOMIC DNA]</scope>
    <source>
        <strain evidence="9 10">DSM 109850</strain>
    </source>
</reference>
<keyword evidence="10" id="KW-1185">Reference proteome</keyword>
<dbReference type="Proteomes" id="UP000533476">
    <property type="component" value="Unassembled WGS sequence"/>
</dbReference>
<organism evidence="9 10">
    <name type="scientific">Sulfobacillus harzensis</name>
    <dbReference type="NCBI Taxonomy" id="2729629"/>
    <lineage>
        <taxon>Bacteria</taxon>
        <taxon>Bacillati</taxon>
        <taxon>Bacillota</taxon>
        <taxon>Clostridia</taxon>
        <taxon>Eubacteriales</taxon>
        <taxon>Clostridiales Family XVII. Incertae Sedis</taxon>
        <taxon>Sulfobacillus</taxon>
    </lineage>
</organism>
<evidence type="ECO:0000256" key="5">
    <source>
        <dbReference type="ARBA" id="ARBA00022989"/>
    </source>
</evidence>
<accession>A0A7Y0Q5G7</accession>
<evidence type="ECO:0000256" key="4">
    <source>
        <dbReference type="ARBA" id="ARBA00022692"/>
    </source>
</evidence>
<evidence type="ECO:0000256" key="6">
    <source>
        <dbReference type="ARBA" id="ARBA00023136"/>
    </source>
</evidence>
<evidence type="ECO:0000256" key="7">
    <source>
        <dbReference type="SAM" id="Phobius"/>
    </source>
</evidence>
<dbReference type="PANTHER" id="PTHR23513">
    <property type="entry name" value="INTEGRAL MEMBRANE EFFLUX PROTEIN-RELATED"/>
    <property type="match status" value="1"/>
</dbReference>
<feature type="transmembrane region" description="Helical" evidence="7">
    <location>
        <begin position="170"/>
        <end position="191"/>
    </location>
</feature>
<feature type="transmembrane region" description="Helical" evidence="7">
    <location>
        <begin position="256"/>
        <end position="274"/>
    </location>
</feature>
<keyword evidence="2" id="KW-0813">Transport</keyword>
<evidence type="ECO:0000256" key="3">
    <source>
        <dbReference type="ARBA" id="ARBA00022475"/>
    </source>
</evidence>
<feature type="transmembrane region" description="Helical" evidence="7">
    <location>
        <begin position="378"/>
        <end position="399"/>
    </location>
</feature>
<evidence type="ECO:0000259" key="8">
    <source>
        <dbReference type="PROSITE" id="PS50850"/>
    </source>
</evidence>
<dbReference type="EMBL" id="JABBVZ010000216">
    <property type="protein sequence ID" value="NMP25066.1"/>
    <property type="molecule type" value="Genomic_DNA"/>
</dbReference>
<dbReference type="Pfam" id="PF05977">
    <property type="entry name" value="MFS_3"/>
    <property type="match status" value="1"/>
</dbReference>